<feature type="domain" description="Peptidase MA-like" evidence="1">
    <location>
        <begin position="276"/>
        <end position="398"/>
    </location>
</feature>
<protein>
    <submittedName>
        <fullName evidence="2">Unannotated protein</fullName>
    </submittedName>
</protein>
<evidence type="ECO:0000259" key="1">
    <source>
        <dbReference type="Pfam" id="PF13485"/>
    </source>
</evidence>
<dbReference type="Pfam" id="PF13485">
    <property type="entry name" value="Peptidase_MA_2"/>
    <property type="match status" value="1"/>
</dbReference>
<evidence type="ECO:0000313" key="2">
    <source>
        <dbReference type="EMBL" id="CAB4697732.1"/>
    </source>
</evidence>
<organism evidence="2">
    <name type="scientific">freshwater metagenome</name>
    <dbReference type="NCBI Taxonomy" id="449393"/>
    <lineage>
        <taxon>unclassified sequences</taxon>
        <taxon>metagenomes</taxon>
        <taxon>ecological metagenomes</taxon>
    </lineage>
</organism>
<dbReference type="EMBL" id="CAEZXR010000069">
    <property type="protein sequence ID" value="CAB4697732.1"/>
    <property type="molecule type" value="Genomic_DNA"/>
</dbReference>
<dbReference type="InterPro" id="IPR039568">
    <property type="entry name" value="Peptidase_MA-like_dom"/>
</dbReference>
<proteinExistence type="predicted"/>
<name>A0A6J6PGM4_9ZZZZ</name>
<dbReference type="AlphaFoldDB" id="A0A6J6PGM4"/>
<reference evidence="2" key="1">
    <citation type="submission" date="2020-05" db="EMBL/GenBank/DDBJ databases">
        <authorList>
            <person name="Chiriac C."/>
            <person name="Salcher M."/>
            <person name="Ghai R."/>
            <person name="Kavagutti S V."/>
        </authorList>
    </citation>
    <scope>NUCLEOTIDE SEQUENCE</scope>
</reference>
<accession>A0A6J6PGM4</accession>
<sequence length="408" mass="44013">MLLLATTSCSLLPGDDPSTTTSSTVAPSAPTAVVTELRRVLDRRAESLLARDRTAFERTLTTAQTDAAFAREQATYFDNLAQLPLAELAYTVRAQDLVREGDAYRVVVATSLQLDGFDAVPVTTRDRFLFVPGRRDGVLRIASTSDPEWEQRNGAGLQPWDLGPIEVRNEAGILTILDAGSAARAADLLYSVRRGIADVSALVPYDWSHTVVVYALSDPAFLDSIEDPPGGDPELLDGVAFPVYADAPDGGAPVLASMRFALNPRTLGQVGPEVDRLVRHELTHVALGEHDDQVPVWLSEGLAEYVSAQPMAPEDRSLPTAALAFAEAQPTTMPADETFNDADAGEHYGLAWWACEYLASSYGPDVLWSLLDALADGSDPDTALQDRVGLDQAHLARRAARLLVATYR</sequence>
<gene>
    <name evidence="2" type="ORF">UFOPK2579_00765</name>
</gene>